<reference evidence="3" key="1">
    <citation type="journal article" date="2019" name="Int. J. Syst. Evol. Microbiol.">
        <title>The Global Catalogue of Microorganisms (GCM) 10K type strain sequencing project: providing services to taxonomists for standard genome sequencing and annotation.</title>
        <authorList>
            <consortium name="The Broad Institute Genomics Platform"/>
            <consortium name="The Broad Institute Genome Sequencing Center for Infectious Disease"/>
            <person name="Wu L."/>
            <person name="Ma J."/>
        </authorList>
    </citation>
    <scope>NUCLEOTIDE SEQUENCE [LARGE SCALE GENOMIC DNA]</scope>
    <source>
        <strain evidence="3">CGMCC 1.15922</strain>
    </source>
</reference>
<evidence type="ECO:0000256" key="1">
    <source>
        <dbReference type="SAM" id="Phobius"/>
    </source>
</evidence>
<sequence length="58" mass="6411">MTLIIILGAVFLGVMLMVILGEKYGTPMEPEQQEKYSKITRFLVFGLIILAIIKGLVG</sequence>
<keyword evidence="1" id="KW-0812">Transmembrane</keyword>
<keyword evidence="1" id="KW-0472">Membrane</keyword>
<evidence type="ECO:0000313" key="3">
    <source>
        <dbReference type="Proteomes" id="UP000626370"/>
    </source>
</evidence>
<comment type="caution">
    <text evidence="2">The sequence shown here is derived from an EMBL/GenBank/DDBJ whole genome shotgun (WGS) entry which is preliminary data.</text>
</comment>
<dbReference type="EMBL" id="BNAH01000002">
    <property type="protein sequence ID" value="GHE79937.1"/>
    <property type="molecule type" value="Genomic_DNA"/>
</dbReference>
<accession>A0ABQ3IH84</accession>
<dbReference type="Proteomes" id="UP000626370">
    <property type="component" value="Unassembled WGS sequence"/>
</dbReference>
<organism evidence="2 3">
    <name type="scientific">Thalassotalea profundi</name>
    <dbReference type="NCBI Taxonomy" id="2036687"/>
    <lineage>
        <taxon>Bacteria</taxon>
        <taxon>Pseudomonadati</taxon>
        <taxon>Pseudomonadota</taxon>
        <taxon>Gammaproteobacteria</taxon>
        <taxon>Alteromonadales</taxon>
        <taxon>Colwelliaceae</taxon>
        <taxon>Thalassotalea</taxon>
    </lineage>
</organism>
<dbReference type="RefSeq" id="WP_189376495.1">
    <property type="nucleotide sequence ID" value="NZ_BNAH01000002.1"/>
</dbReference>
<keyword evidence="1" id="KW-1133">Transmembrane helix</keyword>
<name>A0ABQ3IH84_9GAMM</name>
<protein>
    <recommendedName>
        <fullName evidence="4">HIG1 domain-containing protein</fullName>
    </recommendedName>
</protein>
<evidence type="ECO:0000313" key="2">
    <source>
        <dbReference type="EMBL" id="GHE79937.1"/>
    </source>
</evidence>
<proteinExistence type="predicted"/>
<evidence type="ECO:0008006" key="4">
    <source>
        <dbReference type="Google" id="ProtNLM"/>
    </source>
</evidence>
<gene>
    <name evidence="2" type="ORF">GCM10011501_04660</name>
</gene>
<feature type="transmembrane region" description="Helical" evidence="1">
    <location>
        <begin position="39"/>
        <end position="57"/>
    </location>
</feature>
<keyword evidence="3" id="KW-1185">Reference proteome</keyword>